<dbReference type="SMART" id="SM00698">
    <property type="entry name" value="MORN"/>
    <property type="match status" value="2"/>
</dbReference>
<proteinExistence type="predicted"/>
<dbReference type="EMBL" id="CDMY01000053">
    <property type="protein sequence ID" value="CEL92143.1"/>
    <property type="molecule type" value="Genomic_DNA"/>
</dbReference>
<keyword evidence="1" id="KW-0677">Repeat</keyword>
<evidence type="ECO:0000256" key="1">
    <source>
        <dbReference type="ARBA" id="ARBA00022737"/>
    </source>
</evidence>
<accession>A0A0G4E9N6</accession>
<dbReference type="VEuPathDB" id="CryptoDB:Vbra_23314"/>
<dbReference type="InterPro" id="IPR003409">
    <property type="entry name" value="MORN"/>
</dbReference>
<evidence type="ECO:0000256" key="2">
    <source>
        <dbReference type="SAM" id="Coils"/>
    </source>
</evidence>
<keyword evidence="2" id="KW-0175">Coiled coil</keyword>
<evidence type="ECO:0000313" key="3">
    <source>
        <dbReference type="EMBL" id="CEL92143.1"/>
    </source>
</evidence>
<dbReference type="Proteomes" id="UP000041254">
    <property type="component" value="Unassembled WGS sequence"/>
</dbReference>
<name>A0A0G4E9N6_VITBC</name>
<gene>
    <name evidence="3" type="ORF">Vbra_23314</name>
</gene>
<protein>
    <submittedName>
        <fullName evidence="3">Uncharacterized protein</fullName>
    </submittedName>
</protein>
<reference evidence="3 4" key="1">
    <citation type="submission" date="2014-11" db="EMBL/GenBank/DDBJ databases">
        <authorList>
            <person name="Zhu J."/>
            <person name="Qi W."/>
            <person name="Song R."/>
        </authorList>
    </citation>
    <scope>NUCLEOTIDE SEQUENCE [LARGE SCALE GENOMIC DNA]</scope>
</reference>
<keyword evidence="4" id="KW-1185">Reference proteome</keyword>
<dbReference type="Gene3D" id="2.20.110.10">
    <property type="entry name" value="Histone H3 K4-specific methyltransferase SET7/9 N-terminal domain"/>
    <property type="match status" value="1"/>
</dbReference>
<sequence length="237" mass="27313">RRQYDRRIEELEAQRDEYKRERDDRTRERDACRRERDEWKEAASHWKRRNDEAEAKLKAFDQEPSLASLHWEGGMYHGNVRNKMPHDEGTLRTLDGQNSLYEGQWADGKRHGKGKEYATCQVLDQQGGQMGTKMCLVYEGDWQVGKREGQGQAYYQYDGPVLWFDGEWREGLANSGMLFPDGTYYGGKHADGTPKGPITPIRWREGEGVPKIVPGVHLHQWLQCRGVSAYLPAAALG</sequence>
<dbReference type="InParanoid" id="A0A0G4E9N6"/>
<dbReference type="AlphaFoldDB" id="A0A0G4E9N6"/>
<dbReference type="SUPFAM" id="SSF82185">
    <property type="entry name" value="Histone H3 K4-specific methyltransferase SET7/9 N-terminal domain"/>
    <property type="match status" value="1"/>
</dbReference>
<feature type="coiled-coil region" evidence="2">
    <location>
        <begin position="1"/>
        <end position="63"/>
    </location>
</feature>
<dbReference type="OrthoDB" id="294378at2759"/>
<organism evidence="3 4">
    <name type="scientific">Vitrella brassicaformis (strain CCMP3155)</name>
    <dbReference type="NCBI Taxonomy" id="1169540"/>
    <lineage>
        <taxon>Eukaryota</taxon>
        <taxon>Sar</taxon>
        <taxon>Alveolata</taxon>
        <taxon>Colpodellida</taxon>
        <taxon>Vitrellaceae</taxon>
        <taxon>Vitrella</taxon>
    </lineage>
</organism>
<dbReference type="PANTHER" id="PTHR23084">
    <property type="entry name" value="PHOSPHATIDYLINOSITOL-4-PHOSPHATE 5-KINASE RELATED"/>
    <property type="match status" value="1"/>
</dbReference>
<feature type="non-terminal residue" evidence="3">
    <location>
        <position position="1"/>
    </location>
</feature>
<dbReference type="STRING" id="1169540.A0A0G4E9N6"/>
<dbReference type="Pfam" id="PF02493">
    <property type="entry name" value="MORN"/>
    <property type="match status" value="3"/>
</dbReference>
<evidence type="ECO:0000313" key="4">
    <source>
        <dbReference type="Proteomes" id="UP000041254"/>
    </source>
</evidence>
<dbReference type="PANTHER" id="PTHR23084:SF263">
    <property type="entry name" value="MORN REPEAT-CONTAINING PROTEIN 1"/>
    <property type="match status" value="1"/>
</dbReference>